<dbReference type="CDD" id="cd04458">
    <property type="entry name" value="CSP_CDS"/>
    <property type="match status" value="1"/>
</dbReference>
<name>A0A6J7K511_9ZZZZ</name>
<dbReference type="GO" id="GO:0003676">
    <property type="term" value="F:nucleic acid binding"/>
    <property type="evidence" value="ECO:0007669"/>
    <property type="project" value="InterPro"/>
</dbReference>
<comment type="subcellular location">
    <subcellularLocation>
        <location evidence="1">Cytoplasm</location>
    </subcellularLocation>
</comment>
<dbReference type="PROSITE" id="PS51257">
    <property type="entry name" value="PROKAR_LIPOPROTEIN"/>
    <property type="match status" value="1"/>
</dbReference>
<dbReference type="InterPro" id="IPR019844">
    <property type="entry name" value="CSD_CS"/>
</dbReference>
<dbReference type="SUPFAM" id="SSF50249">
    <property type="entry name" value="Nucleic acid-binding proteins"/>
    <property type="match status" value="1"/>
</dbReference>
<feature type="region of interest" description="Disordered" evidence="3">
    <location>
        <begin position="33"/>
        <end position="69"/>
    </location>
</feature>
<keyword evidence="2" id="KW-0963">Cytoplasm</keyword>
<evidence type="ECO:0000256" key="1">
    <source>
        <dbReference type="ARBA" id="ARBA00004496"/>
    </source>
</evidence>
<dbReference type="FunFam" id="2.40.50.140:FF:000006">
    <property type="entry name" value="Cold shock protein CspC"/>
    <property type="match status" value="1"/>
</dbReference>
<dbReference type="AlphaFoldDB" id="A0A6J7K511"/>
<evidence type="ECO:0000256" key="3">
    <source>
        <dbReference type="SAM" id="MobiDB-lite"/>
    </source>
</evidence>
<dbReference type="Gene3D" id="2.40.50.140">
    <property type="entry name" value="Nucleic acid-binding proteins"/>
    <property type="match status" value="1"/>
</dbReference>
<dbReference type="InterPro" id="IPR012340">
    <property type="entry name" value="NA-bd_OB-fold"/>
</dbReference>
<dbReference type="InterPro" id="IPR011129">
    <property type="entry name" value="CSD"/>
</dbReference>
<evidence type="ECO:0000256" key="2">
    <source>
        <dbReference type="ARBA" id="ARBA00022490"/>
    </source>
</evidence>
<dbReference type="PROSITE" id="PS00352">
    <property type="entry name" value="CSD_1"/>
    <property type="match status" value="1"/>
</dbReference>
<gene>
    <name evidence="5" type="ORF">UFOPK3772_01434</name>
</gene>
<dbReference type="PRINTS" id="PR00050">
    <property type="entry name" value="COLDSHOCK"/>
</dbReference>
<sequence>MQATTRTAALIGSMAMAGALLLAGCGSSTTAADPASVASVPASPAPAPSAPMPSAPMPSAPMSSTPAEMPAEPFEAAWTCAQEGDEVTCTCEGLHAACKGSVAKPSEVKGATGKVRWFNDSYGFGFIAPSEGGEDLFAHFSQINMPGFKTLKDGQCISFDVTNGPKGKQASNIVADIC</sequence>
<feature type="compositionally biased region" description="Low complexity" evidence="3">
    <location>
        <begin position="33"/>
        <end position="42"/>
    </location>
</feature>
<dbReference type="GO" id="GO:0005737">
    <property type="term" value="C:cytoplasm"/>
    <property type="evidence" value="ECO:0007669"/>
    <property type="project" value="UniProtKB-SubCell"/>
</dbReference>
<feature type="domain" description="CSD" evidence="4">
    <location>
        <begin position="110"/>
        <end position="175"/>
    </location>
</feature>
<proteinExistence type="predicted"/>
<dbReference type="PANTHER" id="PTHR11544">
    <property type="entry name" value="COLD SHOCK DOMAIN CONTAINING PROTEINS"/>
    <property type="match status" value="1"/>
</dbReference>
<dbReference type="EMBL" id="CAFBNE010000040">
    <property type="protein sequence ID" value="CAB4949354.1"/>
    <property type="molecule type" value="Genomic_DNA"/>
</dbReference>
<evidence type="ECO:0000259" key="4">
    <source>
        <dbReference type="PROSITE" id="PS51857"/>
    </source>
</evidence>
<accession>A0A6J7K511</accession>
<feature type="compositionally biased region" description="Pro residues" evidence="3">
    <location>
        <begin position="43"/>
        <end position="59"/>
    </location>
</feature>
<protein>
    <submittedName>
        <fullName evidence="5">Unannotated protein</fullName>
    </submittedName>
</protein>
<dbReference type="InterPro" id="IPR002059">
    <property type="entry name" value="CSP_DNA-bd"/>
</dbReference>
<reference evidence="5" key="1">
    <citation type="submission" date="2020-05" db="EMBL/GenBank/DDBJ databases">
        <authorList>
            <person name="Chiriac C."/>
            <person name="Salcher M."/>
            <person name="Ghai R."/>
            <person name="Kavagutti S V."/>
        </authorList>
    </citation>
    <scope>NUCLEOTIDE SEQUENCE</scope>
</reference>
<dbReference type="SMART" id="SM00357">
    <property type="entry name" value="CSP"/>
    <property type="match status" value="1"/>
</dbReference>
<feature type="compositionally biased region" description="Low complexity" evidence="3">
    <location>
        <begin position="60"/>
        <end position="69"/>
    </location>
</feature>
<organism evidence="5">
    <name type="scientific">freshwater metagenome</name>
    <dbReference type="NCBI Taxonomy" id="449393"/>
    <lineage>
        <taxon>unclassified sequences</taxon>
        <taxon>metagenomes</taxon>
        <taxon>ecological metagenomes</taxon>
    </lineage>
</organism>
<dbReference type="InterPro" id="IPR050181">
    <property type="entry name" value="Cold_shock_domain"/>
</dbReference>
<dbReference type="Pfam" id="PF00313">
    <property type="entry name" value="CSD"/>
    <property type="match status" value="1"/>
</dbReference>
<evidence type="ECO:0000313" key="5">
    <source>
        <dbReference type="EMBL" id="CAB4949354.1"/>
    </source>
</evidence>
<dbReference type="PROSITE" id="PS51857">
    <property type="entry name" value="CSD_2"/>
    <property type="match status" value="1"/>
</dbReference>